<dbReference type="PANTHER" id="PTHR42743">
    <property type="entry name" value="AMINO-ACID AMINOTRANSFERASE"/>
    <property type="match status" value="1"/>
</dbReference>
<gene>
    <name evidence="16" type="ORF">ABID21_002736</name>
</gene>
<protein>
    <recommendedName>
        <fullName evidence="8">Probable branched-chain-amino-acid aminotransferase</fullName>
        <ecNumber evidence="7">2.6.1.42</ecNumber>
    </recommendedName>
</protein>
<comment type="pathway">
    <text evidence="3">Amino-acid biosynthesis; L-isoleucine biosynthesis; L-isoleucine from 2-oxobutanoate: step 4/4.</text>
</comment>
<evidence type="ECO:0000256" key="8">
    <source>
        <dbReference type="ARBA" id="ARBA00014472"/>
    </source>
</evidence>
<dbReference type="EMBL" id="JBEPLJ010000009">
    <property type="protein sequence ID" value="MET3586618.1"/>
    <property type="molecule type" value="Genomic_DNA"/>
</dbReference>
<dbReference type="InterPro" id="IPR043132">
    <property type="entry name" value="BCAT-like_C"/>
</dbReference>
<proteinExistence type="inferred from homology"/>
<evidence type="ECO:0000256" key="13">
    <source>
        <dbReference type="ARBA" id="ARBA00049229"/>
    </source>
</evidence>
<keyword evidence="10" id="KW-0028">Amino-acid biosynthesis</keyword>
<dbReference type="Proteomes" id="UP001549031">
    <property type="component" value="Unassembled WGS sequence"/>
</dbReference>
<dbReference type="InterPro" id="IPR043131">
    <property type="entry name" value="BCAT-like_N"/>
</dbReference>
<dbReference type="NCBIfam" id="NF005731">
    <property type="entry name" value="PRK07546.1-5"/>
    <property type="match status" value="1"/>
</dbReference>
<evidence type="ECO:0000256" key="3">
    <source>
        <dbReference type="ARBA" id="ARBA00004824"/>
    </source>
</evidence>
<evidence type="ECO:0000256" key="14">
    <source>
        <dbReference type="RuleBase" id="RU004106"/>
    </source>
</evidence>
<evidence type="ECO:0000256" key="1">
    <source>
        <dbReference type="ARBA" id="ARBA00001933"/>
    </source>
</evidence>
<dbReference type="InterPro" id="IPR050571">
    <property type="entry name" value="Class-IV_PLP-Dep_Aminotrnsfr"/>
</dbReference>
<dbReference type="Gene3D" id="3.20.10.10">
    <property type="entry name" value="D-amino Acid Aminotransferase, subunit A, domain 2"/>
    <property type="match status" value="1"/>
</dbReference>
<sequence length="220" mass="24345">MSSQGKVRDRQSGDLALIETMRWEPGTGFLRLDQHLRRLRRSIDALGFLPPVDPATALQLATGGDQPLRVRLAVTYRGKTEVTTTPFEPEPVDKIWRLRIAKQRLSADDAFLRHKTTRRDAYDAARAEFLREEADEVLLLNERGELCEGTITNLFVEGADGILLTPGISSGLLPGILRAELIRDGKARAEVLKPAALANRRLFVGNSLRGLIPAELLDGS</sequence>
<organism evidence="16 17">
    <name type="scientific">Pseudorhizobium tarimense</name>
    <dbReference type="NCBI Taxonomy" id="1079109"/>
    <lineage>
        <taxon>Bacteria</taxon>
        <taxon>Pseudomonadati</taxon>
        <taxon>Pseudomonadota</taxon>
        <taxon>Alphaproteobacteria</taxon>
        <taxon>Hyphomicrobiales</taxon>
        <taxon>Rhizobiaceae</taxon>
        <taxon>Rhizobium/Agrobacterium group</taxon>
        <taxon>Pseudorhizobium</taxon>
    </lineage>
</organism>
<comment type="catalytic activity">
    <reaction evidence="11">
        <text>L-valine + 2-oxoglutarate = 3-methyl-2-oxobutanoate + L-glutamate</text>
        <dbReference type="Rhea" id="RHEA:24813"/>
        <dbReference type="ChEBI" id="CHEBI:11851"/>
        <dbReference type="ChEBI" id="CHEBI:16810"/>
        <dbReference type="ChEBI" id="CHEBI:29985"/>
        <dbReference type="ChEBI" id="CHEBI:57762"/>
        <dbReference type="EC" id="2.6.1.42"/>
    </reaction>
</comment>
<accession>A0ABV2H7U8</accession>
<evidence type="ECO:0000256" key="15">
    <source>
        <dbReference type="RuleBase" id="RU004516"/>
    </source>
</evidence>
<dbReference type="InterPro" id="IPR036038">
    <property type="entry name" value="Aminotransferase-like"/>
</dbReference>
<evidence type="ECO:0000256" key="12">
    <source>
        <dbReference type="ARBA" id="ARBA00048798"/>
    </source>
</evidence>
<evidence type="ECO:0000256" key="6">
    <source>
        <dbReference type="ARBA" id="ARBA00009320"/>
    </source>
</evidence>
<comment type="pathway">
    <text evidence="4">Amino-acid biosynthesis; L-valine biosynthesis; L-valine from pyruvate: step 4/4.</text>
</comment>
<dbReference type="NCBIfam" id="NF005729">
    <property type="entry name" value="PRK07546.1-3"/>
    <property type="match status" value="1"/>
</dbReference>
<dbReference type="Gene3D" id="3.30.470.10">
    <property type="match status" value="1"/>
</dbReference>
<comment type="similarity">
    <text evidence="6 14">Belongs to the class-IV pyridoxal-phosphate-dependent aminotransferase family.</text>
</comment>
<evidence type="ECO:0000256" key="10">
    <source>
        <dbReference type="ARBA" id="ARBA00023304"/>
    </source>
</evidence>
<keyword evidence="9 15" id="KW-0663">Pyridoxal phosphate</keyword>
<evidence type="ECO:0000256" key="4">
    <source>
        <dbReference type="ARBA" id="ARBA00004931"/>
    </source>
</evidence>
<evidence type="ECO:0000256" key="9">
    <source>
        <dbReference type="ARBA" id="ARBA00022898"/>
    </source>
</evidence>
<dbReference type="EC" id="2.6.1.42" evidence="7"/>
<dbReference type="InterPro" id="IPR001544">
    <property type="entry name" value="Aminotrans_IV"/>
</dbReference>
<evidence type="ECO:0000256" key="5">
    <source>
        <dbReference type="ARBA" id="ARBA00005072"/>
    </source>
</evidence>
<dbReference type="Pfam" id="PF01063">
    <property type="entry name" value="Aminotran_4"/>
    <property type="match status" value="1"/>
</dbReference>
<evidence type="ECO:0000256" key="2">
    <source>
        <dbReference type="ARBA" id="ARBA00003109"/>
    </source>
</evidence>
<dbReference type="InterPro" id="IPR018300">
    <property type="entry name" value="Aminotrans_IV_CS"/>
</dbReference>
<evidence type="ECO:0000313" key="16">
    <source>
        <dbReference type="EMBL" id="MET3586618.1"/>
    </source>
</evidence>
<comment type="function">
    <text evidence="2">Acts on leucine, isoleucine and valine.</text>
</comment>
<evidence type="ECO:0000256" key="7">
    <source>
        <dbReference type="ARBA" id="ARBA00013053"/>
    </source>
</evidence>
<comment type="catalytic activity">
    <reaction evidence="12">
        <text>L-isoleucine + 2-oxoglutarate = (S)-3-methyl-2-oxopentanoate + L-glutamate</text>
        <dbReference type="Rhea" id="RHEA:24801"/>
        <dbReference type="ChEBI" id="CHEBI:16810"/>
        <dbReference type="ChEBI" id="CHEBI:29985"/>
        <dbReference type="ChEBI" id="CHEBI:35146"/>
        <dbReference type="ChEBI" id="CHEBI:58045"/>
        <dbReference type="EC" id="2.6.1.42"/>
    </reaction>
</comment>
<comment type="cofactor">
    <cofactor evidence="1 15">
        <name>pyridoxal 5'-phosphate</name>
        <dbReference type="ChEBI" id="CHEBI:597326"/>
    </cofactor>
</comment>
<keyword evidence="10" id="KW-0100">Branched-chain amino acid biosynthesis</keyword>
<name>A0ABV2H7U8_9HYPH</name>
<dbReference type="RefSeq" id="WP_247244267.1">
    <property type="nucleotide sequence ID" value="NZ_JALJRA010000009.1"/>
</dbReference>
<dbReference type="SUPFAM" id="SSF56752">
    <property type="entry name" value="D-aminoacid aminotransferase-like PLP-dependent enzymes"/>
    <property type="match status" value="1"/>
</dbReference>
<dbReference type="GO" id="GO:0008696">
    <property type="term" value="F:4-amino-4-deoxychorismate lyase activity"/>
    <property type="evidence" value="ECO:0007669"/>
    <property type="project" value="UniProtKB-EC"/>
</dbReference>
<evidence type="ECO:0000313" key="17">
    <source>
        <dbReference type="Proteomes" id="UP001549031"/>
    </source>
</evidence>
<keyword evidence="16" id="KW-0456">Lyase</keyword>
<dbReference type="PROSITE" id="PS00770">
    <property type="entry name" value="AA_TRANSFER_CLASS_4"/>
    <property type="match status" value="1"/>
</dbReference>
<reference evidence="16 17" key="1">
    <citation type="submission" date="2024-06" db="EMBL/GenBank/DDBJ databases">
        <title>Genomic Encyclopedia of Type Strains, Phase IV (KMG-IV): sequencing the most valuable type-strain genomes for metagenomic binning, comparative biology and taxonomic classification.</title>
        <authorList>
            <person name="Goeker M."/>
        </authorList>
    </citation>
    <scope>NUCLEOTIDE SEQUENCE [LARGE SCALE GENOMIC DNA]</scope>
    <source>
        <strain evidence="16 17">DSM 105042</strain>
    </source>
</reference>
<comment type="pathway">
    <text evidence="5">Amino-acid biosynthesis; L-leucine biosynthesis; L-leucine from 3-methyl-2-oxobutanoate: step 4/4.</text>
</comment>
<dbReference type="PANTHER" id="PTHR42743:SF11">
    <property type="entry name" value="AMINODEOXYCHORISMATE LYASE"/>
    <property type="match status" value="1"/>
</dbReference>
<comment type="catalytic activity">
    <reaction evidence="13">
        <text>L-leucine + 2-oxoglutarate = 4-methyl-2-oxopentanoate + L-glutamate</text>
        <dbReference type="Rhea" id="RHEA:18321"/>
        <dbReference type="ChEBI" id="CHEBI:16810"/>
        <dbReference type="ChEBI" id="CHEBI:17865"/>
        <dbReference type="ChEBI" id="CHEBI:29985"/>
        <dbReference type="ChEBI" id="CHEBI:57427"/>
        <dbReference type="EC" id="2.6.1.42"/>
    </reaction>
</comment>
<keyword evidence="17" id="KW-1185">Reference proteome</keyword>
<evidence type="ECO:0000256" key="11">
    <source>
        <dbReference type="ARBA" id="ARBA00048212"/>
    </source>
</evidence>
<comment type="caution">
    <text evidence="16">The sequence shown here is derived from an EMBL/GenBank/DDBJ whole genome shotgun (WGS) entry which is preliminary data.</text>
</comment>